<dbReference type="RefSeq" id="WP_212608096.1">
    <property type="nucleotide sequence ID" value="NZ_CP073910.1"/>
</dbReference>
<dbReference type="Proteomes" id="UP000681425">
    <property type="component" value="Chromosome"/>
</dbReference>
<dbReference type="KEGG" id="spph:KFK14_14235"/>
<evidence type="ECO:0000313" key="2">
    <source>
        <dbReference type="Proteomes" id="UP000681425"/>
    </source>
</evidence>
<organism evidence="1 2">
    <name type="scientific">Sphingobium phenoxybenzoativorans</name>
    <dbReference type="NCBI Taxonomy" id="1592790"/>
    <lineage>
        <taxon>Bacteria</taxon>
        <taxon>Pseudomonadati</taxon>
        <taxon>Pseudomonadota</taxon>
        <taxon>Alphaproteobacteria</taxon>
        <taxon>Sphingomonadales</taxon>
        <taxon>Sphingomonadaceae</taxon>
        <taxon>Sphingobium</taxon>
    </lineage>
</organism>
<protein>
    <submittedName>
        <fullName evidence="1">Uncharacterized protein</fullName>
    </submittedName>
</protein>
<sequence length="89" mass="9955">MTQYRFVTPDRSGKWYISVEAAQKAAGKIGAGFRDDRSGNFYPYPHTVLETRQHATCAAVVGQKMGKARQAMRGMLMLPAPDKRHLVTE</sequence>
<keyword evidence="2" id="KW-1185">Reference proteome</keyword>
<gene>
    <name evidence="1" type="ORF">KFK14_14235</name>
</gene>
<name>A0A975K3L4_9SPHN</name>
<proteinExistence type="predicted"/>
<accession>A0A975K3L4</accession>
<reference evidence="1" key="1">
    <citation type="submission" date="2021-04" db="EMBL/GenBank/DDBJ databases">
        <title>Isolation of p-tert-butylphenol degrading bacteria Sphingobium phenoxybenzoativorans Tas13 from active sludge.</title>
        <authorList>
            <person name="Li Y."/>
        </authorList>
    </citation>
    <scope>NUCLEOTIDE SEQUENCE</scope>
    <source>
        <strain evidence="1">Tas13</strain>
    </source>
</reference>
<evidence type="ECO:0000313" key="1">
    <source>
        <dbReference type="EMBL" id="QUT04244.1"/>
    </source>
</evidence>
<dbReference type="EMBL" id="CP073910">
    <property type="protein sequence ID" value="QUT04244.1"/>
    <property type="molecule type" value="Genomic_DNA"/>
</dbReference>
<dbReference type="AlphaFoldDB" id="A0A975K3L4"/>